<protein>
    <recommendedName>
        <fullName evidence="4">Porin</fullName>
    </recommendedName>
</protein>
<keyword evidence="3" id="KW-1185">Reference proteome</keyword>
<dbReference type="EMBL" id="FNRM01000003">
    <property type="protein sequence ID" value="SEA43046.1"/>
    <property type="molecule type" value="Genomic_DNA"/>
</dbReference>
<dbReference type="SUPFAM" id="SSF56935">
    <property type="entry name" value="Porins"/>
    <property type="match status" value="1"/>
</dbReference>
<evidence type="ECO:0000313" key="2">
    <source>
        <dbReference type="EMBL" id="SEA43046.1"/>
    </source>
</evidence>
<organism evidence="2 3">
    <name type="scientific">Alkalimonas amylolytica</name>
    <dbReference type="NCBI Taxonomy" id="152573"/>
    <lineage>
        <taxon>Bacteria</taxon>
        <taxon>Pseudomonadati</taxon>
        <taxon>Pseudomonadota</taxon>
        <taxon>Gammaproteobacteria</taxon>
        <taxon>Alkalimonas</taxon>
    </lineage>
</organism>
<evidence type="ECO:0000256" key="1">
    <source>
        <dbReference type="SAM" id="SignalP"/>
    </source>
</evidence>
<dbReference type="Proteomes" id="UP000198773">
    <property type="component" value="Unassembled WGS sequence"/>
</dbReference>
<dbReference type="OrthoDB" id="6709190at2"/>
<dbReference type="RefSeq" id="WP_091341397.1">
    <property type="nucleotide sequence ID" value="NZ_FNRM01000003.1"/>
</dbReference>
<dbReference type="AlphaFoldDB" id="A0A1H4B4N9"/>
<dbReference type="InterPro" id="IPR031593">
    <property type="entry name" value="Porin_7"/>
</dbReference>
<accession>A0A1H4B4N9</accession>
<dbReference type="Pfam" id="PF16956">
    <property type="entry name" value="Porin_7"/>
    <property type="match status" value="2"/>
</dbReference>
<feature type="chain" id="PRO_5011742525" description="Porin" evidence="1">
    <location>
        <begin position="20"/>
        <end position="261"/>
    </location>
</feature>
<keyword evidence="1" id="KW-0732">Signal</keyword>
<name>A0A1H4B4N9_ALKAM</name>
<proteinExistence type="predicted"/>
<sequence length="261" mass="29493">MKRTLLASLLSVISVSGMAANYQHESTVHYNWGDLAQADLQRFDLSHRFYLTPVQGNVAAPFAEAAFLGRNSSVFGDYVRGTLKEDGLKESFSAWRLGGEYMDSSHNFYAGLEFESINRSSTVSALTQLGYFFDSDWLVTFDIEHTRPDGAGTRTEFGFSTKKLMRLPTGDHLNIEASYRDLRSTSRNAYRFGGDYYFGKELSVGLFYDWTSKNMISTERDSFTVRGQWFPMPSLAVRASVSFDSFETGEDVYTLGASYRF</sequence>
<dbReference type="STRING" id="152573.SAMN04488051_103174"/>
<reference evidence="2 3" key="1">
    <citation type="submission" date="2016-10" db="EMBL/GenBank/DDBJ databases">
        <authorList>
            <person name="de Groot N.N."/>
        </authorList>
    </citation>
    <scope>NUCLEOTIDE SEQUENCE [LARGE SCALE GENOMIC DNA]</scope>
    <source>
        <strain evidence="2 3">CGMCC 1.3430</strain>
    </source>
</reference>
<gene>
    <name evidence="2" type="ORF">SAMN04488051_103174</name>
</gene>
<evidence type="ECO:0000313" key="3">
    <source>
        <dbReference type="Proteomes" id="UP000198773"/>
    </source>
</evidence>
<evidence type="ECO:0008006" key="4">
    <source>
        <dbReference type="Google" id="ProtNLM"/>
    </source>
</evidence>
<feature type="signal peptide" evidence="1">
    <location>
        <begin position="1"/>
        <end position="19"/>
    </location>
</feature>